<feature type="region of interest" description="Disordered" evidence="1">
    <location>
        <begin position="1"/>
        <end position="21"/>
    </location>
</feature>
<comment type="caution">
    <text evidence="2">The sequence shown here is derived from an EMBL/GenBank/DDBJ whole genome shotgun (WGS) entry which is preliminary data.</text>
</comment>
<organism evidence="2 3">
    <name type="scientific">Portunus trituberculatus</name>
    <name type="common">Swimming crab</name>
    <name type="synonym">Neptunus trituberculatus</name>
    <dbReference type="NCBI Taxonomy" id="210409"/>
    <lineage>
        <taxon>Eukaryota</taxon>
        <taxon>Metazoa</taxon>
        <taxon>Ecdysozoa</taxon>
        <taxon>Arthropoda</taxon>
        <taxon>Crustacea</taxon>
        <taxon>Multicrustacea</taxon>
        <taxon>Malacostraca</taxon>
        <taxon>Eumalacostraca</taxon>
        <taxon>Eucarida</taxon>
        <taxon>Decapoda</taxon>
        <taxon>Pleocyemata</taxon>
        <taxon>Brachyura</taxon>
        <taxon>Eubrachyura</taxon>
        <taxon>Portunoidea</taxon>
        <taxon>Portunidae</taxon>
        <taxon>Portuninae</taxon>
        <taxon>Portunus</taxon>
    </lineage>
</organism>
<dbReference type="EMBL" id="VSRR010003764">
    <property type="protein sequence ID" value="MPC37367.1"/>
    <property type="molecule type" value="Genomic_DNA"/>
</dbReference>
<name>A0A5B7EVZ8_PORTR</name>
<dbReference type="Proteomes" id="UP000324222">
    <property type="component" value="Unassembled WGS sequence"/>
</dbReference>
<evidence type="ECO:0000256" key="1">
    <source>
        <dbReference type="SAM" id="MobiDB-lite"/>
    </source>
</evidence>
<evidence type="ECO:0000313" key="3">
    <source>
        <dbReference type="Proteomes" id="UP000324222"/>
    </source>
</evidence>
<gene>
    <name evidence="2" type="ORF">E2C01_030841</name>
</gene>
<evidence type="ECO:0000313" key="2">
    <source>
        <dbReference type="EMBL" id="MPC37367.1"/>
    </source>
</evidence>
<protein>
    <submittedName>
        <fullName evidence="2">Uncharacterized protein</fullName>
    </submittedName>
</protein>
<accession>A0A5B7EVZ8</accession>
<sequence length="109" mass="12203">MDCSPADQVSRQELTQRRQPVGWDSGYSSSITSLAAVASPRPRHALPKHKLTSACAVSVPCVLANAGILKTILKHFWPHKSDIPKSLVELKRFKVSFDSSDRLIRFLRY</sequence>
<reference evidence="2 3" key="1">
    <citation type="submission" date="2019-05" db="EMBL/GenBank/DDBJ databases">
        <title>Another draft genome of Portunus trituberculatus and its Hox gene families provides insights of decapod evolution.</title>
        <authorList>
            <person name="Jeong J.-H."/>
            <person name="Song I."/>
            <person name="Kim S."/>
            <person name="Choi T."/>
            <person name="Kim D."/>
            <person name="Ryu S."/>
            <person name="Kim W."/>
        </authorList>
    </citation>
    <scope>NUCLEOTIDE SEQUENCE [LARGE SCALE GENOMIC DNA]</scope>
    <source>
        <tissue evidence="2">Muscle</tissue>
    </source>
</reference>
<proteinExistence type="predicted"/>
<dbReference type="AlphaFoldDB" id="A0A5B7EVZ8"/>
<keyword evidence="3" id="KW-1185">Reference proteome</keyword>